<dbReference type="AlphaFoldDB" id="A0A2K8P4U2"/>
<evidence type="ECO:0000259" key="1">
    <source>
        <dbReference type="Pfam" id="PF12146"/>
    </source>
</evidence>
<accession>A0A2K8P4U2</accession>
<name>A0A2K8P4U2_9MOLU</name>
<dbReference type="InterPro" id="IPR051044">
    <property type="entry name" value="MAG_DAG_Lipase"/>
</dbReference>
<keyword evidence="3" id="KW-1185">Reference proteome</keyword>
<reference evidence="2 3" key="1">
    <citation type="submission" date="2017-11" db="EMBL/GenBank/DDBJ databases">
        <title>Genome sequence of Mesoplasma tabanidae BARC 857 (ATCC 49584).</title>
        <authorList>
            <person name="Lo W.-S."/>
            <person name="Kuo C.-H."/>
        </authorList>
    </citation>
    <scope>NUCLEOTIDE SEQUENCE [LARGE SCALE GENOMIC DNA]</scope>
    <source>
        <strain evidence="2 3">BARC 857</strain>
    </source>
</reference>
<protein>
    <submittedName>
        <fullName evidence="2">Lysophospholipase</fullName>
    </submittedName>
</protein>
<sequence length="309" mass="36424">MRKFQLQMIDGKELINFEWKTSKKPIAVIQVVPNFDEHMEMYDKFAKTMKEHNILVVGTDLRSIGESREEADGSNIFFDKKQGWSKLVEDIKNINTWIKRYHSDLPIFMLGQGLGGNLARAFSIKYSEEIAGLILINTRDYNYHISNIFLKYMNLNQVIFNVRNDAKFLNNIREKRINKRHNPLLKFDNQWLSSDWKYVEKYNNDPLCNLKLSFSAFKDIAVGNKFISKNSNNEFITKDLPILIQSGGLDNYTKMGKDSQKLFYRYTKLGLDTDFKIYQNLKNKLLEEEVNEVVIDDIVKFIEKYKDNY</sequence>
<proteinExistence type="predicted"/>
<dbReference type="SUPFAM" id="SSF53474">
    <property type="entry name" value="alpha/beta-Hydrolases"/>
    <property type="match status" value="1"/>
</dbReference>
<dbReference type="InterPro" id="IPR022742">
    <property type="entry name" value="Hydrolase_4"/>
</dbReference>
<feature type="domain" description="Serine aminopeptidase S33" evidence="1">
    <location>
        <begin position="24"/>
        <end position="288"/>
    </location>
</feature>
<evidence type="ECO:0000313" key="3">
    <source>
        <dbReference type="Proteomes" id="UP000232223"/>
    </source>
</evidence>
<dbReference type="EMBL" id="CP024969">
    <property type="protein sequence ID" value="ATZ21716.1"/>
    <property type="molecule type" value="Genomic_DNA"/>
</dbReference>
<evidence type="ECO:0000313" key="2">
    <source>
        <dbReference type="EMBL" id="ATZ21716.1"/>
    </source>
</evidence>
<dbReference type="Gene3D" id="3.40.50.1820">
    <property type="entry name" value="alpha/beta hydrolase"/>
    <property type="match status" value="1"/>
</dbReference>
<dbReference type="PANTHER" id="PTHR11614">
    <property type="entry name" value="PHOSPHOLIPASE-RELATED"/>
    <property type="match status" value="1"/>
</dbReference>
<dbReference type="InterPro" id="IPR029058">
    <property type="entry name" value="AB_hydrolase_fold"/>
</dbReference>
<organism evidence="2 3">
    <name type="scientific">Mesoplasma tabanidae</name>
    <dbReference type="NCBI Taxonomy" id="219745"/>
    <lineage>
        <taxon>Bacteria</taxon>
        <taxon>Bacillati</taxon>
        <taxon>Mycoplasmatota</taxon>
        <taxon>Mollicutes</taxon>
        <taxon>Entomoplasmatales</taxon>
        <taxon>Entomoplasmataceae</taxon>
        <taxon>Mesoplasma</taxon>
    </lineage>
</organism>
<dbReference type="Proteomes" id="UP000232223">
    <property type="component" value="Chromosome"/>
</dbReference>
<dbReference type="Pfam" id="PF12146">
    <property type="entry name" value="Hydrolase_4"/>
    <property type="match status" value="1"/>
</dbReference>
<gene>
    <name evidence="2" type="primary">pldB</name>
    <name evidence="2" type="ORF">MTABA_v1c05220</name>
</gene>
<dbReference type="OrthoDB" id="9806902at2"/>
<dbReference type="RefSeq" id="WP_100679640.1">
    <property type="nucleotide sequence ID" value="NZ_CP024969.1"/>
</dbReference>
<dbReference type="KEGG" id="mtab:MTABA_v1c05220"/>